<dbReference type="AlphaFoldDB" id="A0A6J7NRV3"/>
<dbReference type="InterPro" id="IPR025255">
    <property type="entry name" value="DUF4202"/>
</dbReference>
<evidence type="ECO:0000313" key="2">
    <source>
        <dbReference type="EMBL" id="CAB4831941.1"/>
    </source>
</evidence>
<dbReference type="Pfam" id="PF13875">
    <property type="entry name" value="DUF4202"/>
    <property type="match status" value="1"/>
</dbReference>
<gene>
    <name evidence="1" type="ORF">UFOPK2754_02939</name>
    <name evidence="2" type="ORF">UFOPK3139_01574</name>
    <name evidence="3" type="ORF">UFOPK3543_00377</name>
    <name evidence="4" type="ORF">UFOPK3967_01321</name>
</gene>
<dbReference type="PANTHER" id="PTHR41729">
    <property type="entry name" value="GLUTAMYL-TRNA SYNTHETASE"/>
    <property type="match status" value="1"/>
</dbReference>
<evidence type="ECO:0000313" key="4">
    <source>
        <dbReference type="EMBL" id="CAB4995861.1"/>
    </source>
</evidence>
<dbReference type="EMBL" id="CAFBOS010000071">
    <property type="protein sequence ID" value="CAB4995861.1"/>
    <property type="molecule type" value="Genomic_DNA"/>
</dbReference>
<dbReference type="EMBL" id="CAEZYR010000161">
    <property type="protein sequence ID" value="CAB4768095.1"/>
    <property type="molecule type" value="Genomic_DNA"/>
</dbReference>
<dbReference type="PANTHER" id="PTHR41729:SF1">
    <property type="entry name" value="GLUTAMYL-TRNA SYNTHETASE"/>
    <property type="match status" value="1"/>
</dbReference>
<reference evidence="4" key="1">
    <citation type="submission" date="2020-05" db="EMBL/GenBank/DDBJ databases">
        <authorList>
            <person name="Chiriac C."/>
            <person name="Salcher M."/>
            <person name="Ghai R."/>
            <person name="Kavagutti S V."/>
        </authorList>
    </citation>
    <scope>NUCLEOTIDE SEQUENCE</scope>
</reference>
<organism evidence="4">
    <name type="scientific">freshwater metagenome</name>
    <dbReference type="NCBI Taxonomy" id="449393"/>
    <lineage>
        <taxon>unclassified sequences</taxon>
        <taxon>metagenomes</taxon>
        <taxon>ecological metagenomes</taxon>
    </lineage>
</organism>
<dbReference type="EMBL" id="CAFABA010000061">
    <property type="protein sequence ID" value="CAB4831941.1"/>
    <property type="molecule type" value="Genomic_DNA"/>
</dbReference>
<proteinExistence type="predicted"/>
<dbReference type="EMBL" id="CAFBMH010000008">
    <property type="protein sequence ID" value="CAB4892545.1"/>
    <property type="molecule type" value="Genomic_DNA"/>
</dbReference>
<accession>A0A6J7NRV3</accession>
<sequence length="199" mass="21554">MRSDRASLDAAIEAIDHANAADPNLIGGRPRALVQGERATQWLDRLDPQASEALVLAARGHHVRRWTSARSSYPDGRAGYLRWRRDLKAVHAETLGELLPACGIGADVVERAQQLVAKRGDQRAPEAQAFEDVVCLVFLDTQFEALIDRLDEQKTIDVLRKTLPKMSAAAVALAGSAELHPRGRELLGRAAAPAGADPC</sequence>
<evidence type="ECO:0000313" key="3">
    <source>
        <dbReference type="EMBL" id="CAB4892545.1"/>
    </source>
</evidence>
<protein>
    <submittedName>
        <fullName evidence="4">Unannotated protein</fullName>
    </submittedName>
</protein>
<evidence type="ECO:0000313" key="1">
    <source>
        <dbReference type="EMBL" id="CAB4768095.1"/>
    </source>
</evidence>
<name>A0A6J7NRV3_9ZZZZ</name>